<dbReference type="EMBL" id="CP002017">
    <property type="protein sequence ID" value="ADG07561.1"/>
    <property type="molecule type" value="Genomic_DNA"/>
</dbReference>
<accession>D5WVL8</accession>
<dbReference type="AlphaFoldDB" id="D5WVL8"/>
<sequence>MAEPTGAFVAEVNRILGKEKYLLRKGDARGIAKAYLDSGAPPEPLDCKLLLKVAEEWMKDRPTLPRSKSEPAVIEPEPIPDDAVKEAADIVLRKLSETDDIVEDIVRDLVDVVVDEGRFRVVVDETPWDVSTGAKYTGEPYDLSAYETVADFLKEPTGNTVATYISGHGLAAETYGDHVMWVVGQVAWDVLYETLEDELWPSWQGKAGWSDDPKVKSATLRQWRELAYAFMEDEREFEEILFESDLMDRVENVSWEEAVARFRPDALPRLQADRERRKRVESRLETLRPAVRRALNEKTDQDAEPADWVVAKTLATAADAEGLAALSMWLNDDASVRQLPWPRRVREEWLDRLDACLEDIGPGETAWDRPTVSLWRYLTDAWFRDGRPWYVTVLEWLNDTQHITHTFSTDNWERFFVWSLSHVDGVISIVIRRFEHLRDASTGLPLKTMCGLVIDEKEKRCVALSADEMREAHTTDAETGRRLGPEPGVRYAKAREVLKGWEAFG</sequence>
<dbReference type="RefSeq" id="WP_013076842.1">
    <property type="nucleotide sequence ID" value="NC_014098.1"/>
</dbReference>
<name>D5WVL8_KYRT2</name>
<dbReference type="HOGENOM" id="CLU_539442_0_0_9"/>
<dbReference type="KEGG" id="bts:Btus_2926"/>
<dbReference type="Proteomes" id="UP000002368">
    <property type="component" value="Chromosome"/>
</dbReference>
<proteinExistence type="predicted"/>
<keyword evidence="2" id="KW-1185">Reference proteome</keyword>
<organism evidence="1 2">
    <name type="scientific">Kyrpidia tusciae (strain DSM 2912 / NBRC 15312 / T2)</name>
    <name type="common">Bacillus tusciae</name>
    <dbReference type="NCBI Taxonomy" id="562970"/>
    <lineage>
        <taxon>Bacteria</taxon>
        <taxon>Bacillati</taxon>
        <taxon>Bacillota</taxon>
        <taxon>Bacilli</taxon>
        <taxon>Bacillales</taxon>
        <taxon>Alicyclobacillaceae</taxon>
        <taxon>Kyrpidia</taxon>
    </lineage>
</organism>
<protein>
    <submittedName>
        <fullName evidence="1">Uncharacterized protein</fullName>
    </submittedName>
</protein>
<dbReference type="STRING" id="562970.Btus_2926"/>
<reference evidence="1 2" key="1">
    <citation type="journal article" date="2011" name="Stand. Genomic Sci.">
        <title>Complete genome sequence of the thermophilic, hydrogen-oxidizing Bacillus tusciae type strain (T2) and reclassification in the new genus, Kyrpidia gen. nov. as Kyrpidia tusciae comb. nov. and emendation of the family Alicyclobacillaceae da Costa and Rainey, 2010.</title>
        <authorList>
            <person name="Klenk H.P."/>
            <person name="Lapidus A."/>
            <person name="Chertkov O."/>
            <person name="Copeland A."/>
            <person name="Del Rio T.G."/>
            <person name="Nolan M."/>
            <person name="Lucas S."/>
            <person name="Chen F."/>
            <person name="Tice H."/>
            <person name="Cheng J.F."/>
            <person name="Han C."/>
            <person name="Bruce D."/>
            <person name="Goodwin L."/>
            <person name="Pitluck S."/>
            <person name="Pati A."/>
            <person name="Ivanova N."/>
            <person name="Mavromatis K."/>
            <person name="Daum C."/>
            <person name="Chen A."/>
            <person name="Palaniappan K."/>
            <person name="Chang Y.J."/>
            <person name="Land M."/>
            <person name="Hauser L."/>
            <person name="Jeffries C.D."/>
            <person name="Detter J.C."/>
            <person name="Rohde M."/>
            <person name="Abt B."/>
            <person name="Pukall R."/>
            <person name="Goker M."/>
            <person name="Bristow J."/>
            <person name="Markowitz V."/>
            <person name="Hugenholtz P."/>
            <person name="Eisen J.A."/>
        </authorList>
    </citation>
    <scope>NUCLEOTIDE SEQUENCE [LARGE SCALE GENOMIC DNA]</scope>
    <source>
        <strain evidence="1 2">DSM 2912</strain>
    </source>
</reference>
<gene>
    <name evidence="1" type="ordered locus">Btus_2926</name>
</gene>
<evidence type="ECO:0000313" key="2">
    <source>
        <dbReference type="Proteomes" id="UP000002368"/>
    </source>
</evidence>
<evidence type="ECO:0000313" key="1">
    <source>
        <dbReference type="EMBL" id="ADG07561.1"/>
    </source>
</evidence>
<dbReference type="OrthoDB" id="1164310at2"/>